<gene>
    <name evidence="2" type="ORF">KVV02_003030</name>
</gene>
<dbReference type="GO" id="GO:0051256">
    <property type="term" value="P:mitotic spindle midzone assembly"/>
    <property type="evidence" value="ECO:0007669"/>
    <property type="project" value="TreeGrafter"/>
</dbReference>
<feature type="compositionally biased region" description="Low complexity" evidence="1">
    <location>
        <begin position="528"/>
        <end position="544"/>
    </location>
</feature>
<reference evidence="2" key="1">
    <citation type="submission" date="2021-07" db="EMBL/GenBank/DDBJ databases">
        <title>Draft genome of Mortierella alpina, strain LL118, isolated from an aspen leaf litter sample.</title>
        <authorList>
            <person name="Yang S."/>
            <person name="Vinatzer B.A."/>
        </authorList>
    </citation>
    <scope>NUCLEOTIDE SEQUENCE</scope>
    <source>
        <strain evidence="2">LL118</strain>
    </source>
</reference>
<feature type="compositionally biased region" description="Low complexity" evidence="1">
    <location>
        <begin position="667"/>
        <end position="687"/>
    </location>
</feature>
<dbReference type="Proteomes" id="UP000717515">
    <property type="component" value="Unassembled WGS sequence"/>
</dbReference>
<dbReference type="PANTHER" id="PTHR19321">
    <property type="entry name" value="PROTEIN REGULATOR OF CYTOKINESIS 1 PRC1-RELATED"/>
    <property type="match status" value="1"/>
</dbReference>
<feature type="compositionally biased region" description="Polar residues" evidence="1">
    <location>
        <begin position="709"/>
        <end position="728"/>
    </location>
</feature>
<dbReference type="Pfam" id="PF03999">
    <property type="entry name" value="MAP65_ASE1"/>
    <property type="match status" value="1"/>
</dbReference>
<dbReference type="GO" id="GO:0005737">
    <property type="term" value="C:cytoplasm"/>
    <property type="evidence" value="ECO:0007669"/>
    <property type="project" value="TreeGrafter"/>
</dbReference>
<feature type="region of interest" description="Disordered" evidence="1">
    <location>
        <begin position="597"/>
        <end position="617"/>
    </location>
</feature>
<feature type="region of interest" description="Disordered" evidence="1">
    <location>
        <begin position="667"/>
        <end position="736"/>
    </location>
</feature>
<dbReference type="GO" id="GO:1990023">
    <property type="term" value="C:mitotic spindle midzone"/>
    <property type="evidence" value="ECO:0007669"/>
    <property type="project" value="TreeGrafter"/>
</dbReference>
<accession>A0A9P8CWD1</accession>
<feature type="region of interest" description="Disordered" evidence="1">
    <location>
        <begin position="515"/>
        <end position="581"/>
    </location>
</feature>
<evidence type="ECO:0000256" key="1">
    <source>
        <dbReference type="SAM" id="MobiDB-lite"/>
    </source>
</evidence>
<name>A0A9P8CWD1_MORAP</name>
<dbReference type="GO" id="GO:0008017">
    <property type="term" value="F:microtubule binding"/>
    <property type="evidence" value="ECO:0007669"/>
    <property type="project" value="InterPro"/>
</dbReference>
<protein>
    <submittedName>
        <fullName evidence="2">Uncharacterized protein</fullName>
    </submittedName>
</protein>
<feature type="compositionally biased region" description="Polar residues" evidence="1">
    <location>
        <begin position="550"/>
        <end position="564"/>
    </location>
</feature>
<evidence type="ECO:0000313" key="2">
    <source>
        <dbReference type="EMBL" id="KAG9321021.1"/>
    </source>
</evidence>
<evidence type="ECO:0000313" key="3">
    <source>
        <dbReference type="Proteomes" id="UP000717515"/>
    </source>
</evidence>
<dbReference type="InterPro" id="IPR007145">
    <property type="entry name" value="MAP65_Ase1_PRC1"/>
</dbReference>
<sequence length="736" mass="82045">MMRLLLADNLRLMDTMDTMDCIDGRHLAASMHHRQQPTVTKDDPAQAKAQQRIMLEEAVTTACAESSGHLTLVHSEGQSTCLTPQPHKGMDTDQDAIYATLEDHCQQLGLDAANVTQLVILPSIAPITLTTRQVLHQACDNLYQDIVRRRERIDRWISRIITIAESIRESPDPYLKTSMAPMSRARLLQLEKTYRTFEKEWVARLQRFQYMVGMLRVRWDQCAYLPADEYDHALSRLFAHAETQDSTMDMPYLRVEAPLCLSKECLASLTAKLANLDKDFCARQTRIRAVEHMLRVIYQDLDTPESKRVVFRKEASVKYSAALGRELKSLQQELEARKLYLSGERWIVLAAVWDSCLVSEMEREVFKAAVDADDVAFVEKLTRIQSEIDNCHSRFSRSGDVYKLMMTRSSHIERMIAFEHTAKDPKRLFQASFRLVDEDKFRRKAYPTLLNLEEKLLKAIEKFEGEQGETFLYEGVPYLETLQKEIDNRHVNETVFAKFTPKIAAPTRSQTIEIMGRPISPIPAVSKTATARSTSSTSSIRISTGGPRRFNTTPMQSLAPSSAQKGPVPPEKELPKASVDQETALSPTLRSLLLSHQRDGPSAALRPSAGFTRSLKSKSSLSSLSVASTSASVSASASATNSPLADLAHSTGTSYFASMSPTISTNANTASTTPLSSSPSSPSSMPPYVLSHSPMTANKQTRSHRSDKMSSLGSLKSPSTTDLTSSGIKRSLSRPM</sequence>
<dbReference type="EMBL" id="JAIFTL010000238">
    <property type="protein sequence ID" value="KAG9321021.1"/>
    <property type="molecule type" value="Genomic_DNA"/>
</dbReference>
<dbReference type="Gene3D" id="1.20.58.1520">
    <property type="match status" value="1"/>
</dbReference>
<dbReference type="PANTHER" id="PTHR19321:SF41">
    <property type="entry name" value="FASCETTO-RELATED"/>
    <property type="match status" value="1"/>
</dbReference>
<dbReference type="AlphaFoldDB" id="A0A9P8CWD1"/>
<comment type="caution">
    <text evidence="2">The sequence shown here is derived from an EMBL/GenBank/DDBJ whole genome shotgun (WGS) entry which is preliminary data.</text>
</comment>
<organism evidence="2 3">
    <name type="scientific">Mortierella alpina</name>
    <name type="common">Oleaginous fungus</name>
    <name type="synonym">Mortierella renispora</name>
    <dbReference type="NCBI Taxonomy" id="64518"/>
    <lineage>
        <taxon>Eukaryota</taxon>
        <taxon>Fungi</taxon>
        <taxon>Fungi incertae sedis</taxon>
        <taxon>Mucoromycota</taxon>
        <taxon>Mortierellomycotina</taxon>
        <taxon>Mortierellomycetes</taxon>
        <taxon>Mortierellales</taxon>
        <taxon>Mortierellaceae</taxon>
        <taxon>Mortierella</taxon>
    </lineage>
</organism>
<proteinExistence type="predicted"/>